<keyword evidence="1" id="KW-0614">Plasmid</keyword>
<accession>A0AB37GHF1</accession>
<reference evidence="1 2" key="1">
    <citation type="submission" date="2020-12" db="EMBL/GenBank/DDBJ databases">
        <title>FDA dAtabase for Regulatory Grade micrObial Sequences (FDA-ARGOS): Supporting development and validation of Infectious Disease Dx tests.</title>
        <authorList>
            <person name="Nelson B."/>
            <person name="Plummer A."/>
            <person name="Tallon L."/>
            <person name="Sadzewicz L."/>
            <person name="Zhao X."/>
            <person name="Boylan J."/>
            <person name="Ott S."/>
            <person name="Bowen H."/>
            <person name="Vavikolanu K."/>
            <person name="Mehta A."/>
            <person name="Aluvathingal J."/>
            <person name="Nadendla S."/>
            <person name="Myers T."/>
            <person name="Yan Y."/>
            <person name="Sichtig H."/>
        </authorList>
    </citation>
    <scope>NUCLEOTIDE SEQUENCE [LARGE SCALE GENOMIC DNA]</scope>
    <source>
        <strain evidence="1 2">FDAARGOS_923</strain>
        <plasmid evidence="1 2">unnamed2</plasmid>
    </source>
</reference>
<gene>
    <name evidence="1" type="ORF">I6G80_00350</name>
</gene>
<name>A0AB37GHF1_BACLI</name>
<evidence type="ECO:0000313" key="1">
    <source>
        <dbReference type="EMBL" id="QPR70558.1"/>
    </source>
</evidence>
<proteinExistence type="predicted"/>
<evidence type="ECO:0000313" key="2">
    <source>
        <dbReference type="Proteomes" id="UP000595038"/>
    </source>
</evidence>
<dbReference type="Proteomes" id="UP000595038">
    <property type="component" value="Plasmid unnamed2"/>
</dbReference>
<dbReference type="EMBL" id="CP065645">
    <property type="protein sequence ID" value="QPR70558.1"/>
    <property type="molecule type" value="Genomic_DNA"/>
</dbReference>
<dbReference type="AlphaFoldDB" id="A0AB37GHF1"/>
<geneLocation type="plasmid" evidence="1 2">
    <name>unnamed2</name>
</geneLocation>
<protein>
    <submittedName>
        <fullName evidence="1">Uncharacterized protein</fullName>
    </submittedName>
</protein>
<dbReference type="RefSeq" id="WP_119954042.1">
    <property type="nucleotide sequence ID" value="NZ_CP027791.1"/>
</dbReference>
<organism evidence="1 2">
    <name type="scientific">Bacillus licheniformis</name>
    <dbReference type="NCBI Taxonomy" id="1402"/>
    <lineage>
        <taxon>Bacteria</taxon>
        <taxon>Bacillati</taxon>
        <taxon>Bacillota</taxon>
        <taxon>Bacilli</taxon>
        <taxon>Bacillales</taxon>
        <taxon>Bacillaceae</taxon>
        <taxon>Bacillus</taxon>
    </lineage>
</organism>
<sequence length="81" mass="9250">MATTKVDVSRNEKLRSYVTTLVDGFGVSARFLSREAGFEYSRFVAWKNGRKQFVDGNLDKIDEMLKGWHSRFIALGEKISS</sequence>